<protein>
    <recommendedName>
        <fullName evidence="5">Lipoprotein</fullName>
    </recommendedName>
</protein>
<organism evidence="3 4">
    <name type="scientific">Flaviaesturariibacter amylovorans</name>
    <dbReference type="NCBI Taxonomy" id="1084520"/>
    <lineage>
        <taxon>Bacteria</taxon>
        <taxon>Pseudomonadati</taxon>
        <taxon>Bacteroidota</taxon>
        <taxon>Chitinophagia</taxon>
        <taxon>Chitinophagales</taxon>
        <taxon>Chitinophagaceae</taxon>
        <taxon>Flaviaestuariibacter</taxon>
    </lineage>
</organism>
<feature type="signal peptide" evidence="2">
    <location>
        <begin position="1"/>
        <end position="18"/>
    </location>
</feature>
<dbReference type="RefSeq" id="WP_345256374.1">
    <property type="nucleotide sequence ID" value="NZ_BAABGY010000008.1"/>
</dbReference>
<evidence type="ECO:0000256" key="1">
    <source>
        <dbReference type="SAM" id="MobiDB-lite"/>
    </source>
</evidence>
<evidence type="ECO:0008006" key="5">
    <source>
        <dbReference type="Google" id="ProtNLM"/>
    </source>
</evidence>
<dbReference type="Proteomes" id="UP001501725">
    <property type="component" value="Unassembled WGS sequence"/>
</dbReference>
<feature type="compositionally biased region" description="Polar residues" evidence="1">
    <location>
        <begin position="57"/>
        <end position="71"/>
    </location>
</feature>
<evidence type="ECO:0000313" key="3">
    <source>
        <dbReference type="EMBL" id="GAA4334130.1"/>
    </source>
</evidence>
<dbReference type="EMBL" id="BAABGY010000008">
    <property type="protein sequence ID" value="GAA4334130.1"/>
    <property type="molecule type" value="Genomic_DNA"/>
</dbReference>
<keyword evidence="2" id="KW-0732">Signal</keyword>
<evidence type="ECO:0000256" key="2">
    <source>
        <dbReference type="SAM" id="SignalP"/>
    </source>
</evidence>
<feature type="chain" id="PRO_5046654428" description="Lipoprotein" evidence="2">
    <location>
        <begin position="19"/>
        <end position="85"/>
    </location>
</feature>
<accession>A0ABP8H487</accession>
<feature type="compositionally biased region" description="Basic and acidic residues" evidence="1">
    <location>
        <begin position="30"/>
        <end position="41"/>
    </location>
</feature>
<feature type="compositionally biased region" description="Polar residues" evidence="1">
    <location>
        <begin position="19"/>
        <end position="29"/>
    </location>
</feature>
<dbReference type="PROSITE" id="PS51257">
    <property type="entry name" value="PROKAR_LIPOPROTEIN"/>
    <property type="match status" value="1"/>
</dbReference>
<gene>
    <name evidence="3" type="ORF">GCM10023184_27910</name>
</gene>
<evidence type="ECO:0000313" key="4">
    <source>
        <dbReference type="Proteomes" id="UP001501725"/>
    </source>
</evidence>
<comment type="caution">
    <text evidence="3">The sequence shown here is derived from an EMBL/GenBank/DDBJ whole genome shotgun (WGS) entry which is preliminary data.</text>
</comment>
<reference evidence="4" key="1">
    <citation type="journal article" date="2019" name="Int. J. Syst. Evol. Microbiol.">
        <title>The Global Catalogue of Microorganisms (GCM) 10K type strain sequencing project: providing services to taxonomists for standard genome sequencing and annotation.</title>
        <authorList>
            <consortium name="The Broad Institute Genomics Platform"/>
            <consortium name="The Broad Institute Genome Sequencing Center for Infectious Disease"/>
            <person name="Wu L."/>
            <person name="Ma J."/>
        </authorList>
    </citation>
    <scope>NUCLEOTIDE SEQUENCE [LARGE SCALE GENOMIC DNA]</scope>
    <source>
        <strain evidence="4">JCM 17919</strain>
    </source>
</reference>
<proteinExistence type="predicted"/>
<sequence>MKRIFLATLLAASLSMTACNNDGNSASDNARNDSAKTDKLDTAITTDSRRNAPGSYDVTTDTGNKTDNRGPQTGEGPLPLKPKGQ</sequence>
<name>A0ABP8H487_9BACT</name>
<keyword evidence="4" id="KW-1185">Reference proteome</keyword>
<feature type="region of interest" description="Disordered" evidence="1">
    <location>
        <begin position="18"/>
        <end position="85"/>
    </location>
</feature>